<evidence type="ECO:0000256" key="1">
    <source>
        <dbReference type="ARBA" id="ARBA00004613"/>
    </source>
</evidence>
<dbReference type="SUPFAM" id="SSF54106">
    <property type="entry name" value="LysM domain"/>
    <property type="match status" value="1"/>
</dbReference>
<organism evidence="9 10">
    <name type="scientific">Aspergillus cavernicola</name>
    <dbReference type="NCBI Taxonomy" id="176166"/>
    <lineage>
        <taxon>Eukaryota</taxon>
        <taxon>Fungi</taxon>
        <taxon>Dikarya</taxon>
        <taxon>Ascomycota</taxon>
        <taxon>Pezizomycotina</taxon>
        <taxon>Eurotiomycetes</taxon>
        <taxon>Eurotiomycetidae</taxon>
        <taxon>Eurotiales</taxon>
        <taxon>Aspergillaceae</taxon>
        <taxon>Aspergillus</taxon>
        <taxon>Aspergillus subgen. Nidulantes</taxon>
    </lineage>
</organism>
<dbReference type="Pfam" id="PF01476">
    <property type="entry name" value="LysM"/>
    <property type="match status" value="1"/>
</dbReference>
<feature type="chain" id="PRO_5046067930" evidence="7">
    <location>
        <begin position="20"/>
        <end position="1417"/>
    </location>
</feature>
<dbReference type="PANTHER" id="PTHR34997:SF16">
    <property type="entry name" value="LYSM DOMAIN-CONTAINING PROTEIN"/>
    <property type="match status" value="1"/>
</dbReference>
<dbReference type="EMBL" id="JBFXLS010000023">
    <property type="protein sequence ID" value="KAL2827761.1"/>
    <property type="molecule type" value="Genomic_DNA"/>
</dbReference>
<dbReference type="SUPFAM" id="SSF51126">
    <property type="entry name" value="Pectin lyase-like"/>
    <property type="match status" value="2"/>
</dbReference>
<dbReference type="InterPro" id="IPR018392">
    <property type="entry name" value="LysM"/>
</dbReference>
<dbReference type="InterPro" id="IPR036779">
    <property type="entry name" value="LysM_dom_sf"/>
</dbReference>
<dbReference type="InterPro" id="IPR012334">
    <property type="entry name" value="Pectin_lyas_fold"/>
</dbReference>
<feature type="region of interest" description="Disordered" evidence="6">
    <location>
        <begin position="119"/>
        <end position="149"/>
    </location>
</feature>
<reference evidence="9 10" key="1">
    <citation type="submission" date="2024-07" db="EMBL/GenBank/DDBJ databases">
        <title>Section-level genome sequencing and comparative genomics of Aspergillus sections Usti and Cavernicolus.</title>
        <authorList>
            <consortium name="Lawrence Berkeley National Laboratory"/>
            <person name="Nybo J.L."/>
            <person name="Vesth T.C."/>
            <person name="Theobald S."/>
            <person name="Frisvad J.C."/>
            <person name="Larsen T.O."/>
            <person name="Kjaerboelling I."/>
            <person name="Rothschild-Mancinelli K."/>
            <person name="Lyhne E.K."/>
            <person name="Kogle M.E."/>
            <person name="Barry K."/>
            <person name="Clum A."/>
            <person name="Na H."/>
            <person name="Ledsgaard L."/>
            <person name="Lin J."/>
            <person name="Lipzen A."/>
            <person name="Kuo A."/>
            <person name="Riley R."/>
            <person name="Mondo S."/>
            <person name="LaButti K."/>
            <person name="Haridas S."/>
            <person name="Pangalinan J."/>
            <person name="Salamov A.A."/>
            <person name="Simmons B.A."/>
            <person name="Magnuson J.K."/>
            <person name="Chen J."/>
            <person name="Drula E."/>
            <person name="Henrissat B."/>
            <person name="Wiebenga A."/>
            <person name="Lubbers R.J."/>
            <person name="Gomes A.C."/>
            <person name="Makela M.R."/>
            <person name="Stajich J."/>
            <person name="Grigoriev I.V."/>
            <person name="Mortensen U.H."/>
            <person name="De vries R.P."/>
            <person name="Baker S.E."/>
            <person name="Andersen M.R."/>
        </authorList>
    </citation>
    <scope>NUCLEOTIDE SEQUENCE [LARGE SCALE GENOMIC DNA]</scope>
    <source>
        <strain evidence="9 10">CBS 600.67</strain>
    </source>
</reference>
<evidence type="ECO:0000256" key="7">
    <source>
        <dbReference type="SAM" id="SignalP"/>
    </source>
</evidence>
<keyword evidence="3" id="KW-0147">Chitin-binding</keyword>
<evidence type="ECO:0000256" key="3">
    <source>
        <dbReference type="ARBA" id="ARBA00022669"/>
    </source>
</evidence>
<dbReference type="InterPro" id="IPR011050">
    <property type="entry name" value="Pectin_lyase_fold/virulence"/>
</dbReference>
<dbReference type="Proteomes" id="UP001610335">
    <property type="component" value="Unassembled WGS sequence"/>
</dbReference>
<keyword evidence="4 7" id="KW-0732">Signal</keyword>
<evidence type="ECO:0000313" key="10">
    <source>
        <dbReference type="Proteomes" id="UP001610335"/>
    </source>
</evidence>
<dbReference type="PROSITE" id="PS51782">
    <property type="entry name" value="LYSM"/>
    <property type="match status" value="1"/>
</dbReference>
<dbReference type="PANTHER" id="PTHR34997">
    <property type="entry name" value="AM15"/>
    <property type="match status" value="1"/>
</dbReference>
<evidence type="ECO:0000256" key="4">
    <source>
        <dbReference type="ARBA" id="ARBA00022729"/>
    </source>
</evidence>
<keyword evidence="5" id="KW-0843">Virulence</keyword>
<gene>
    <name evidence="9" type="ORF">BDW59DRAFT_160070</name>
</gene>
<keyword evidence="10" id="KW-1185">Reference proteome</keyword>
<dbReference type="InterPro" id="IPR024535">
    <property type="entry name" value="RHGA/B-epi-like_pectate_lyase"/>
</dbReference>
<name>A0ABR4IJ17_9EURO</name>
<comment type="caution">
    <text evidence="9">The sequence shown here is derived from an EMBL/GenBank/DDBJ whole genome shotgun (WGS) entry which is preliminary data.</text>
</comment>
<protein>
    <submittedName>
        <fullName evidence="9">Pectin lyase-like protein</fullName>
    </submittedName>
</protein>
<feature type="domain" description="LysM" evidence="8">
    <location>
        <begin position="1189"/>
        <end position="1235"/>
    </location>
</feature>
<comment type="subcellular location">
    <subcellularLocation>
        <location evidence="1">Secreted</location>
    </subcellularLocation>
</comment>
<dbReference type="SMART" id="SM00257">
    <property type="entry name" value="LysM"/>
    <property type="match status" value="2"/>
</dbReference>
<evidence type="ECO:0000259" key="8">
    <source>
        <dbReference type="PROSITE" id="PS51782"/>
    </source>
</evidence>
<dbReference type="CDD" id="cd23668">
    <property type="entry name" value="GH55_beta13glucanase-like"/>
    <property type="match status" value="1"/>
</dbReference>
<dbReference type="Gene3D" id="3.10.350.10">
    <property type="entry name" value="LysM domain"/>
    <property type="match status" value="3"/>
</dbReference>
<evidence type="ECO:0000256" key="6">
    <source>
        <dbReference type="SAM" id="MobiDB-lite"/>
    </source>
</evidence>
<evidence type="ECO:0000256" key="2">
    <source>
        <dbReference type="ARBA" id="ARBA00022525"/>
    </source>
</evidence>
<proteinExistence type="predicted"/>
<accession>A0ABR4IJ17</accession>
<keyword evidence="2" id="KW-0964">Secreted</keyword>
<sequence>MRVWRAIWLIGQLGLLAQGSHHHHQHDHLHTKYHSDLQKREQSAVLTLGVALVSTTSVAPVPQETSDVADADVDDAVARALRVLRTRNKLRLEHVQYNKYEMGTSSEVHPALDSTPLDYSQKAVKQAETENSSEERHTRRDSGSSDKYGYSISDELREAAKVIAELTPPSPSTGNHSAVAALMDEKYGTGIRDTFVPSQAFHTYNGLYQVVLDENDSFLASDNGTEGDLKKRANSSWWMATMTQRGSSPYAPSGYKVWRNVMDYGAKGDGVTDDTAAINLAISDGGRCGANCGSSTIYPAVVYFPTGNYLVSSPIIQYYNTQLIGDPLDLPTILGAASFVGFGVITSDVYVGDQEEWYINTNNFLRSIRNFNIDITRTDQNAYICAIHWQVAQGTSLENIYFYMTQDASTTQQGIYMENGSGGFMSDLTFVGGNFGAYLGNQQFTTSHLVFVNCNTALQIHWDWAWTMQDVVIESCRTGIIIVGGAGGPFSTGQGVGSFALVDAIIANTATGITTTLYNENSTALFLQNVGFYNTQNAILDNNVNKALIPGGDQTILDSWGFGMVNDPQGARFVSGINLLTSNRSSSLVGNGIYNIGQPNFFTRRRPKYDDLGNSQVLDVKALGAKGDGKTDDTTVLNSILARGANMTSIVFFPYGVYVIKDTLKIPRNSRILGQAWSQIMATGSRFEDARNPRVAVKVGNDDDVGIVEIQDLLFTVSGPTAGAVLVEWNIHESAQGSAGLWDSHFRVGGAAGSDLQAKDCPKKSGSVNKSCIAAALMLRLTHSSSAYLENVWVWTADHDLDVVSQDQVDVYSARGVLIESQGPTWLYGTASEHQVFYQYELYQAKDIVLGMIQTESPYYQPVPPAPQPFTPGLFPGDPDFSNCTVTSTTCPLAWGMRILDSSSVHLLGAGFYSWFSDYSQDCVDKDYCQDRIFQIEESYDVWIYNLVTKAISEMVSPVGEVPTYAKNNKNGFISSLLAWVRGPKEVIGSREFRGFYIWDSNSDSDALKGLPNACKTSLTQLVKCDPYALMFLDEIYRGSLENATLTDYVCDESCAASLKSWFDNVDSTCAGYNVSGSAATKYGGQVCSGWNETCLRDPTSGEYCNDVIAGFSAVDFLEDMPKNELCSFCFVERLEMMQRSSYSFYDKGFQYQLEVVNKQCGLSAPTAEPPSLDAPPEFPPDPICPSNQTHTTVSGDTCDSIALTYSVSSAALVMANPRQLMICDSLPADVELCLPTGCSVTYQLKGNDTCSSIERAASYSPNTVRRYNPWVAWDCSNLQATTEAWGHVICLGGQGGNYTATAPIPGVTLAPGESNSGYSESVVDPPSNATVAEGTTLKCGKWHVATEGQSCAQICLEESITFTLFVQVNPSLPGSDCSTALVVGNAYCVGPNSGWSGSQVPVASSSVLPTPIFTSF</sequence>
<evidence type="ECO:0000313" key="9">
    <source>
        <dbReference type="EMBL" id="KAL2827761.1"/>
    </source>
</evidence>
<evidence type="ECO:0000256" key="5">
    <source>
        <dbReference type="ARBA" id="ARBA00023026"/>
    </source>
</evidence>
<dbReference type="CDD" id="cd00118">
    <property type="entry name" value="LysM"/>
    <property type="match status" value="1"/>
</dbReference>
<feature type="signal peptide" evidence="7">
    <location>
        <begin position="1"/>
        <end position="19"/>
    </location>
</feature>
<feature type="compositionally biased region" description="Basic and acidic residues" evidence="6">
    <location>
        <begin position="125"/>
        <end position="144"/>
    </location>
</feature>
<dbReference type="InterPro" id="IPR052210">
    <property type="entry name" value="LysM1-like"/>
</dbReference>
<dbReference type="Pfam" id="PF12708">
    <property type="entry name" value="Pect-lyase_RHGA_epim"/>
    <property type="match status" value="2"/>
</dbReference>
<dbReference type="Gene3D" id="2.160.20.10">
    <property type="entry name" value="Single-stranded right-handed beta-helix, Pectin lyase-like"/>
    <property type="match status" value="2"/>
</dbReference>